<evidence type="ECO:0000313" key="3">
    <source>
        <dbReference type="Proteomes" id="UP000625711"/>
    </source>
</evidence>
<protein>
    <submittedName>
        <fullName evidence="2">Uncharacterized protein</fullName>
    </submittedName>
</protein>
<dbReference type="Proteomes" id="UP000625711">
    <property type="component" value="Unassembled WGS sequence"/>
</dbReference>
<gene>
    <name evidence="2" type="ORF">GWI33_008690</name>
</gene>
<evidence type="ECO:0000256" key="1">
    <source>
        <dbReference type="SAM" id="MobiDB-lite"/>
    </source>
</evidence>
<sequence length="332" mass="38106">MSASPLKIIFNEDCIDLRHATGTRPRKSPHRYRKAILNDHPPFSKPRSNPKFNSKTLSKLSDKTKSYNYSTLKRTPQDVQGFKSVSELTTAKKELDTISSSSPILSGNNEESFLAKKEPYQNKFTMTKSRVNEHKKDKIKSRFSVENEDLLEDLTRDPVLESLDEPPWKDKRLTEKYSLLQVPWKRSRTFPLFSVSSSMKTAVDNVPENSSDKKTYLYDDGSEIDSTYFDAKRLLSDSHRVQSHWLTLLQLSSYLCALLITSLLIWLLSDNSLFSVMVMPKQPENPLKKFLKLFGGGALNLFTRFIRLFGTVLAIPTQDLYQPNPDLWAGQR</sequence>
<reference evidence="2" key="1">
    <citation type="submission" date="2020-08" db="EMBL/GenBank/DDBJ databases">
        <title>Genome sequencing and assembly of the red palm weevil Rhynchophorus ferrugineus.</title>
        <authorList>
            <person name="Dias G.B."/>
            <person name="Bergman C.M."/>
            <person name="Manee M."/>
        </authorList>
    </citation>
    <scope>NUCLEOTIDE SEQUENCE</scope>
    <source>
        <strain evidence="2">AA-2017</strain>
        <tissue evidence="2">Whole larva</tissue>
    </source>
</reference>
<organism evidence="2 3">
    <name type="scientific">Rhynchophorus ferrugineus</name>
    <name type="common">Red palm weevil</name>
    <name type="synonym">Curculio ferrugineus</name>
    <dbReference type="NCBI Taxonomy" id="354439"/>
    <lineage>
        <taxon>Eukaryota</taxon>
        <taxon>Metazoa</taxon>
        <taxon>Ecdysozoa</taxon>
        <taxon>Arthropoda</taxon>
        <taxon>Hexapoda</taxon>
        <taxon>Insecta</taxon>
        <taxon>Pterygota</taxon>
        <taxon>Neoptera</taxon>
        <taxon>Endopterygota</taxon>
        <taxon>Coleoptera</taxon>
        <taxon>Polyphaga</taxon>
        <taxon>Cucujiformia</taxon>
        <taxon>Curculionidae</taxon>
        <taxon>Dryophthorinae</taxon>
        <taxon>Rhynchophorus</taxon>
    </lineage>
</organism>
<evidence type="ECO:0000313" key="2">
    <source>
        <dbReference type="EMBL" id="KAF7278196.1"/>
    </source>
</evidence>
<comment type="caution">
    <text evidence="2">The sequence shown here is derived from an EMBL/GenBank/DDBJ whole genome shotgun (WGS) entry which is preliminary data.</text>
</comment>
<dbReference type="OrthoDB" id="6689315at2759"/>
<accession>A0A834IFT3</accession>
<feature type="region of interest" description="Disordered" evidence="1">
    <location>
        <begin position="37"/>
        <end position="56"/>
    </location>
</feature>
<proteinExistence type="predicted"/>
<keyword evidence="3" id="KW-1185">Reference proteome</keyword>
<dbReference type="EMBL" id="JAACXV010000405">
    <property type="protein sequence ID" value="KAF7278196.1"/>
    <property type="molecule type" value="Genomic_DNA"/>
</dbReference>
<name>A0A834IFT3_RHYFE</name>
<dbReference type="AlphaFoldDB" id="A0A834IFT3"/>